<reference evidence="1 2" key="1">
    <citation type="submission" date="2015-01" db="EMBL/GenBank/DDBJ databases">
        <title>Evolution of Trichinella species and genotypes.</title>
        <authorList>
            <person name="Korhonen P.K."/>
            <person name="Edoardo P."/>
            <person name="Giuseppe L.R."/>
            <person name="Gasser R.B."/>
        </authorList>
    </citation>
    <scope>NUCLEOTIDE SEQUENCE [LARGE SCALE GENOMIC DNA]</scope>
    <source>
        <strain evidence="1">ISS3</strain>
    </source>
</reference>
<accession>A0A0V0YNG1</accession>
<gene>
    <name evidence="1" type="ORF">T01_5075</name>
</gene>
<protein>
    <submittedName>
        <fullName evidence="1">Uncharacterized protein</fullName>
    </submittedName>
</protein>
<dbReference type="EMBL" id="JYDH01006665">
    <property type="protein sequence ID" value="KRY01306.1"/>
    <property type="molecule type" value="Genomic_DNA"/>
</dbReference>
<proteinExistence type="predicted"/>
<organism evidence="1 2">
    <name type="scientific">Trichinella spiralis</name>
    <name type="common">Trichina worm</name>
    <dbReference type="NCBI Taxonomy" id="6334"/>
    <lineage>
        <taxon>Eukaryota</taxon>
        <taxon>Metazoa</taxon>
        <taxon>Ecdysozoa</taxon>
        <taxon>Nematoda</taxon>
        <taxon>Enoplea</taxon>
        <taxon>Dorylaimia</taxon>
        <taxon>Trichinellida</taxon>
        <taxon>Trichinellidae</taxon>
        <taxon>Trichinella</taxon>
    </lineage>
</organism>
<keyword evidence="2" id="KW-1185">Reference proteome</keyword>
<evidence type="ECO:0000313" key="2">
    <source>
        <dbReference type="Proteomes" id="UP000054776"/>
    </source>
</evidence>
<dbReference type="InParanoid" id="A0A0V0YNG1"/>
<dbReference type="AlphaFoldDB" id="A0A0V0YNG1"/>
<dbReference type="Proteomes" id="UP000054776">
    <property type="component" value="Unassembled WGS sequence"/>
</dbReference>
<comment type="caution">
    <text evidence="1">The sequence shown here is derived from an EMBL/GenBank/DDBJ whole genome shotgun (WGS) entry which is preliminary data.</text>
</comment>
<evidence type="ECO:0000313" key="1">
    <source>
        <dbReference type="EMBL" id="KRY01306.1"/>
    </source>
</evidence>
<name>A0A0V0YNG1_TRISP</name>
<sequence>MFETQAHNNRSVSINDHCQHCWLYSTNVGAQYGRYEIQLALVCRF</sequence>